<sequence>MAKRAILILSLFLIGDIYFYQAIITITQNPLFHIGYWLIDLLLIAGIISIVFIRRAGDSVQRFIAVLITAMLLLFVPKLFSFPILLAEDIVRLFRSFPARSIYVSEATLAIGGVIFLVIVFGLTRGKHFYKVRKETIYFPDLPEAFDGFTITQLSDIHSGSWSDTKGVQKGIDLANDQNSDLLLFTGDLVNNMASEMDPWIVSFTKLKAPYGKYAVLGNHDYGDYIKWESSAAKDANLRRLKEIHAEMGFKLLLNETVTIAKQGQSIALIGVENWGKSGFHQYGDLKKATANIPDDSFKLLMSHDPSHWDEVTIHKQHVHLTLAGHTHGMQFGIELFGFKWSPIQYFYKQWAGLYTKDGKYLYVNRGFGYHGLKGRVGMWPEITVLTLKRTTDNTADIMLETNLPDQMATRKSYIRQD</sequence>
<keyword evidence="3" id="KW-0812">Transmembrane</keyword>
<dbReference type="AlphaFoldDB" id="A0A4U0NCX4"/>
<dbReference type="Pfam" id="PF00149">
    <property type="entry name" value="Metallophos"/>
    <property type="match status" value="1"/>
</dbReference>
<dbReference type="Proteomes" id="UP000306808">
    <property type="component" value="Unassembled WGS sequence"/>
</dbReference>
<gene>
    <name evidence="5" type="ORF">FAZ15_19830</name>
</gene>
<organism evidence="5 6">
    <name type="scientific">Sphingobacterium olei</name>
    <dbReference type="NCBI Taxonomy" id="2571155"/>
    <lineage>
        <taxon>Bacteria</taxon>
        <taxon>Pseudomonadati</taxon>
        <taxon>Bacteroidota</taxon>
        <taxon>Sphingobacteriia</taxon>
        <taxon>Sphingobacteriales</taxon>
        <taxon>Sphingobacteriaceae</taxon>
        <taxon>Sphingobacterium</taxon>
    </lineage>
</organism>
<evidence type="ECO:0000256" key="1">
    <source>
        <dbReference type="ARBA" id="ARBA00022723"/>
    </source>
</evidence>
<accession>A0A4U0NCX4</accession>
<dbReference type="InterPro" id="IPR051158">
    <property type="entry name" value="Metallophosphoesterase_sf"/>
</dbReference>
<dbReference type="Gene3D" id="3.60.21.10">
    <property type="match status" value="1"/>
</dbReference>
<feature type="transmembrane region" description="Helical" evidence="3">
    <location>
        <begin position="65"/>
        <end position="87"/>
    </location>
</feature>
<evidence type="ECO:0000259" key="4">
    <source>
        <dbReference type="Pfam" id="PF00149"/>
    </source>
</evidence>
<dbReference type="GO" id="GO:0046872">
    <property type="term" value="F:metal ion binding"/>
    <property type="evidence" value="ECO:0007669"/>
    <property type="project" value="UniProtKB-KW"/>
</dbReference>
<name>A0A4U0NCX4_9SPHI</name>
<keyword evidence="2" id="KW-0378">Hydrolase</keyword>
<evidence type="ECO:0000256" key="3">
    <source>
        <dbReference type="SAM" id="Phobius"/>
    </source>
</evidence>
<comment type="caution">
    <text evidence="5">The sequence shown here is derived from an EMBL/GenBank/DDBJ whole genome shotgun (WGS) entry which is preliminary data.</text>
</comment>
<feature type="transmembrane region" description="Helical" evidence="3">
    <location>
        <begin position="107"/>
        <end position="124"/>
    </location>
</feature>
<dbReference type="InterPro" id="IPR004843">
    <property type="entry name" value="Calcineurin-like_PHP"/>
</dbReference>
<feature type="domain" description="Calcineurin-like phosphoesterase" evidence="4">
    <location>
        <begin position="150"/>
        <end position="329"/>
    </location>
</feature>
<keyword evidence="1" id="KW-0479">Metal-binding</keyword>
<evidence type="ECO:0000313" key="5">
    <source>
        <dbReference type="EMBL" id="TJZ51800.1"/>
    </source>
</evidence>
<dbReference type="CDD" id="cd07385">
    <property type="entry name" value="MPP_YkuE_C"/>
    <property type="match status" value="1"/>
</dbReference>
<evidence type="ECO:0000313" key="6">
    <source>
        <dbReference type="Proteomes" id="UP000306808"/>
    </source>
</evidence>
<evidence type="ECO:0000256" key="2">
    <source>
        <dbReference type="ARBA" id="ARBA00022801"/>
    </source>
</evidence>
<keyword evidence="3" id="KW-1133">Transmembrane helix</keyword>
<dbReference type="GO" id="GO:0008758">
    <property type="term" value="F:UDP-2,3-diacylglucosamine hydrolase activity"/>
    <property type="evidence" value="ECO:0007669"/>
    <property type="project" value="TreeGrafter"/>
</dbReference>
<dbReference type="GO" id="GO:0009245">
    <property type="term" value="P:lipid A biosynthetic process"/>
    <property type="evidence" value="ECO:0007669"/>
    <property type="project" value="TreeGrafter"/>
</dbReference>
<reference evidence="5 6" key="1">
    <citation type="submission" date="2019-04" db="EMBL/GenBank/DDBJ databases">
        <title>Sphingobacterium olei sp. nov., isolated from oil-contaminated soil.</title>
        <authorList>
            <person name="Liu B."/>
        </authorList>
    </citation>
    <scope>NUCLEOTIDE SEQUENCE [LARGE SCALE GENOMIC DNA]</scope>
    <source>
        <strain evidence="5 6">HAL-9</strain>
    </source>
</reference>
<dbReference type="EMBL" id="SUME01000010">
    <property type="protein sequence ID" value="TJZ51800.1"/>
    <property type="molecule type" value="Genomic_DNA"/>
</dbReference>
<keyword evidence="3" id="KW-0472">Membrane</keyword>
<dbReference type="GO" id="GO:0016020">
    <property type="term" value="C:membrane"/>
    <property type="evidence" value="ECO:0007669"/>
    <property type="project" value="GOC"/>
</dbReference>
<feature type="transmembrane region" description="Helical" evidence="3">
    <location>
        <begin position="34"/>
        <end position="53"/>
    </location>
</feature>
<dbReference type="InterPro" id="IPR029052">
    <property type="entry name" value="Metallo-depent_PP-like"/>
</dbReference>
<dbReference type="PANTHER" id="PTHR31302:SF31">
    <property type="entry name" value="PHOSPHODIESTERASE YAEI"/>
    <property type="match status" value="1"/>
</dbReference>
<protein>
    <submittedName>
        <fullName evidence="5">Metallophosphoesterase</fullName>
    </submittedName>
</protein>
<feature type="transmembrane region" description="Helical" evidence="3">
    <location>
        <begin position="7"/>
        <end position="28"/>
    </location>
</feature>
<dbReference type="PANTHER" id="PTHR31302">
    <property type="entry name" value="TRANSMEMBRANE PROTEIN WITH METALLOPHOSPHOESTERASE DOMAIN-RELATED"/>
    <property type="match status" value="1"/>
</dbReference>
<dbReference type="RefSeq" id="WP_136903109.1">
    <property type="nucleotide sequence ID" value="NZ_SUME01000010.1"/>
</dbReference>
<dbReference type="OrthoDB" id="9780884at2"/>
<proteinExistence type="predicted"/>
<dbReference type="SUPFAM" id="SSF56300">
    <property type="entry name" value="Metallo-dependent phosphatases"/>
    <property type="match status" value="1"/>
</dbReference>
<keyword evidence="6" id="KW-1185">Reference proteome</keyword>